<feature type="chain" id="PRO_5043349518" evidence="1">
    <location>
        <begin position="29"/>
        <end position="578"/>
    </location>
</feature>
<evidence type="ECO:0000313" key="3">
    <source>
        <dbReference type="Proteomes" id="UP001165168"/>
    </source>
</evidence>
<dbReference type="RefSeq" id="WP_170982166.1">
    <property type="nucleotide sequence ID" value="NZ_BSTG01000005.1"/>
</dbReference>
<proteinExistence type="predicted"/>
<evidence type="ECO:0000313" key="2">
    <source>
        <dbReference type="EMBL" id="GLY58992.1"/>
    </source>
</evidence>
<comment type="caution">
    <text evidence="2">The sequence shown here is derived from an EMBL/GenBank/DDBJ whole genome shotgun (WGS) entry which is preliminary data.</text>
</comment>
<dbReference type="Proteomes" id="UP001165168">
    <property type="component" value="Unassembled WGS sequence"/>
</dbReference>
<dbReference type="EMBL" id="BSTG01000005">
    <property type="protein sequence ID" value="GLY58992.1"/>
    <property type="molecule type" value="Genomic_DNA"/>
</dbReference>
<protein>
    <submittedName>
        <fullName evidence="2">Uncharacterized protein</fullName>
    </submittedName>
</protein>
<feature type="signal peptide" evidence="1">
    <location>
        <begin position="1"/>
        <end position="28"/>
    </location>
</feature>
<keyword evidence="1" id="KW-0732">Signal</keyword>
<name>A0AAV5PB73_CELCE</name>
<gene>
    <name evidence="2" type="ORF">Ccel01_35940</name>
</gene>
<accession>A0AAV5PB73</accession>
<sequence>MKKLLAGTVGTVLALGGLGVATATPAAAATPSVQPSCNSLYVSLDDYPQGTSVVVTLDGETVESTTFDTSYSFWRDLDFSVPHDWSVVVDAPDGADGDFSDSGSTVPCDTDPNVWADAWASCGELSTNVGGYPEGSRVVVSVDGAVVGDETFTGSFWTGWPLDWQTPHDWSVTLDAPEDALDRSWSGTTEPCRFDPSLRVDVSAYCEVLWVDVAGYPAGTAVAVRLDGEVLGDGVVDESGFFSGEWTIDGSRTQEWEVALDAADDALDRTESGSTEPCWVEPTVVEPVMPVVPTDCDATPDDVVLPDDTAEITYERTAEGIVATAAPGYRFDSLASDQWSFYGESQVILHWGSAVRPRCELEVLSVVPTCDAGVPLVDISVTPPHGATDDNSTFFIEWEGPGGPNEVVYGDAGFGHPWTTRQPWPGFVTHDDGTVSPTYDPTWRLDDVDLRLSATVAADGGAYTVFHSATVEDAPTADPCADDPGPHFSVDVTPRWLAGKLYLGVRVLNEGDGAADVSVVTPFGRKHFPRVAAGASAYQAFAVRTSEPVDGQVDVSFTADVDGGPVTRERSVPFSFGG</sequence>
<evidence type="ECO:0000256" key="1">
    <source>
        <dbReference type="SAM" id="SignalP"/>
    </source>
</evidence>
<reference evidence="2" key="1">
    <citation type="submission" date="2023-03" db="EMBL/GenBank/DDBJ databases">
        <title>Cellulosimicrobium cellulans NBRC 103059.</title>
        <authorList>
            <person name="Ichikawa N."/>
            <person name="Sato H."/>
            <person name="Tonouchi N."/>
        </authorList>
    </citation>
    <scope>NUCLEOTIDE SEQUENCE</scope>
    <source>
        <strain evidence="2">NBRC 103059</strain>
    </source>
</reference>
<organism evidence="2 3">
    <name type="scientific">Cellulosimicrobium cellulans</name>
    <name type="common">Arthrobacter luteus</name>
    <dbReference type="NCBI Taxonomy" id="1710"/>
    <lineage>
        <taxon>Bacteria</taxon>
        <taxon>Bacillati</taxon>
        <taxon>Actinomycetota</taxon>
        <taxon>Actinomycetes</taxon>
        <taxon>Micrococcales</taxon>
        <taxon>Promicromonosporaceae</taxon>
        <taxon>Cellulosimicrobium</taxon>
    </lineage>
</organism>
<dbReference type="AlphaFoldDB" id="A0AAV5PB73"/>